<dbReference type="GO" id="GO:0016810">
    <property type="term" value="F:hydrolase activity, acting on carbon-nitrogen (but not peptide) bonds"/>
    <property type="evidence" value="ECO:0007669"/>
    <property type="project" value="InterPro"/>
</dbReference>
<dbReference type="PANTHER" id="PTHR34216">
    <property type="match status" value="1"/>
</dbReference>
<evidence type="ECO:0000259" key="3">
    <source>
        <dbReference type="PROSITE" id="PS51677"/>
    </source>
</evidence>
<reference evidence="4 5" key="1">
    <citation type="journal article" date="2010" name="Int. J. Syst. Evol. Microbiol.">
        <title>Thiohalobacter thiocyanaticus gen. nov., sp. nov., a moderately halophilic, sulfur-oxidizing gammaproteobacterium from hypersaline lakes, that utilizes thiocyanate.</title>
        <authorList>
            <person name="Sorokin D.Y."/>
            <person name="Kovaleva O.L."/>
            <person name="Tourova T.P."/>
            <person name="Muyzer G."/>
        </authorList>
    </citation>
    <scope>NUCLEOTIDE SEQUENCE [LARGE SCALE GENOMIC DNA]</scope>
    <source>
        <strain evidence="4 5">Hrh1</strain>
    </source>
</reference>
<comment type="caution">
    <text evidence="4">The sequence shown here is derived from an EMBL/GenBank/DDBJ whole genome shotgun (WGS) entry which is preliminary data.</text>
</comment>
<dbReference type="InterPro" id="IPR051398">
    <property type="entry name" value="Polysacch_Deacetylase"/>
</dbReference>
<evidence type="ECO:0000256" key="1">
    <source>
        <dbReference type="ARBA" id="ARBA00004613"/>
    </source>
</evidence>
<dbReference type="InterPro" id="IPR002509">
    <property type="entry name" value="NODB_dom"/>
</dbReference>
<gene>
    <name evidence="4" type="ORF">D6C00_02930</name>
</gene>
<feature type="domain" description="NodB homology" evidence="3">
    <location>
        <begin position="98"/>
        <end position="374"/>
    </location>
</feature>
<evidence type="ECO:0000256" key="2">
    <source>
        <dbReference type="ARBA" id="ARBA00022729"/>
    </source>
</evidence>
<dbReference type="AlphaFoldDB" id="A0A426QGZ4"/>
<sequence>MMRISLQLHRLWRRLPAVVAVCAGLSAWWLPPVSARETPAHAVALMYHRFGEAAHPATSITLAQFEAQLAYLADEGFRVWPLTRILRRLREGGEMPDRVVAITIDDAYRSVYEQAFPRLRERGWPFTVFVSTDAVDERLPDYMSWEQLREMQRAGVEFANHSTSHGHLWLREAGEERSAWAQRVRRDIERAQTRLQQELGTDTNTAPALFAYPYGEFDARLAALVRELGYVGIGQHSGAVGAMSDYTALPRYPMAEAFADREAFARKALSLPLPVSEAQPGDPLVREQNPPVLELTLAPGGYVADGFDCYASGQGRAEVQRLEDRPPRYRVRAREPLPMGRARYNCTAPAAGSGRWYWYSQPWIIAPGVIDPDG</sequence>
<dbReference type="InterPro" id="IPR011330">
    <property type="entry name" value="Glyco_hydro/deAcase_b/a-brl"/>
</dbReference>
<dbReference type="OrthoDB" id="9814639at2"/>
<dbReference type="Gene3D" id="3.20.20.370">
    <property type="entry name" value="Glycoside hydrolase/deacetylase"/>
    <property type="match status" value="1"/>
</dbReference>
<evidence type="ECO:0000313" key="4">
    <source>
        <dbReference type="EMBL" id="RRQ21022.1"/>
    </source>
</evidence>
<dbReference type="SUPFAM" id="SSF88713">
    <property type="entry name" value="Glycoside hydrolase/deacetylase"/>
    <property type="match status" value="1"/>
</dbReference>
<organism evidence="4 5">
    <name type="scientific">Thiohalobacter thiocyanaticus</name>
    <dbReference type="NCBI Taxonomy" id="585455"/>
    <lineage>
        <taxon>Bacteria</taxon>
        <taxon>Pseudomonadati</taxon>
        <taxon>Pseudomonadota</taxon>
        <taxon>Gammaproteobacteria</taxon>
        <taxon>Thiohalobacterales</taxon>
        <taxon>Thiohalobacteraceae</taxon>
        <taxon>Thiohalobacter</taxon>
    </lineage>
</organism>
<dbReference type="EMBL" id="QZMU01000001">
    <property type="protein sequence ID" value="RRQ21022.1"/>
    <property type="molecule type" value="Genomic_DNA"/>
</dbReference>
<dbReference type="RefSeq" id="WP_125180236.1">
    <property type="nucleotide sequence ID" value="NZ_QZMU01000001.1"/>
</dbReference>
<dbReference type="PROSITE" id="PS51677">
    <property type="entry name" value="NODB"/>
    <property type="match status" value="1"/>
</dbReference>
<dbReference type="CDD" id="cd10973">
    <property type="entry name" value="CE4_DAC_u4_5s"/>
    <property type="match status" value="1"/>
</dbReference>
<comment type="subcellular location">
    <subcellularLocation>
        <location evidence="1">Secreted</location>
    </subcellularLocation>
</comment>
<keyword evidence="5" id="KW-1185">Reference proteome</keyword>
<dbReference type="Pfam" id="PF01522">
    <property type="entry name" value="Polysacc_deac_1"/>
    <property type="match status" value="1"/>
</dbReference>
<protein>
    <recommendedName>
        <fullName evidence="3">NodB homology domain-containing protein</fullName>
    </recommendedName>
</protein>
<evidence type="ECO:0000313" key="5">
    <source>
        <dbReference type="Proteomes" id="UP000287798"/>
    </source>
</evidence>
<dbReference type="Proteomes" id="UP000287798">
    <property type="component" value="Unassembled WGS sequence"/>
</dbReference>
<keyword evidence="2" id="KW-0732">Signal</keyword>
<proteinExistence type="predicted"/>
<name>A0A426QGZ4_9GAMM</name>
<dbReference type="PANTHER" id="PTHR34216:SF3">
    <property type="entry name" value="POLY-BETA-1,6-N-ACETYL-D-GLUCOSAMINE N-DEACETYLASE"/>
    <property type="match status" value="1"/>
</dbReference>
<accession>A0A426QGZ4</accession>
<dbReference type="GO" id="GO:0005576">
    <property type="term" value="C:extracellular region"/>
    <property type="evidence" value="ECO:0007669"/>
    <property type="project" value="UniProtKB-SubCell"/>
</dbReference>
<dbReference type="GO" id="GO:0005975">
    <property type="term" value="P:carbohydrate metabolic process"/>
    <property type="evidence" value="ECO:0007669"/>
    <property type="project" value="InterPro"/>
</dbReference>